<evidence type="ECO:0000256" key="1">
    <source>
        <dbReference type="ARBA" id="ARBA00007118"/>
    </source>
</evidence>
<dbReference type="InterPro" id="IPR029479">
    <property type="entry name" value="Nitroreductase"/>
</dbReference>
<comment type="caution">
    <text evidence="4">The sequence shown here is derived from an EMBL/GenBank/DDBJ whole genome shotgun (WGS) entry which is preliminary data.</text>
</comment>
<dbReference type="Proteomes" id="UP000279908">
    <property type="component" value="Unassembled WGS sequence"/>
</dbReference>
<proteinExistence type="inferred from homology"/>
<organism evidence="4 5">
    <name type="scientific">Chlorobium phaeovibrioides</name>
    <dbReference type="NCBI Taxonomy" id="1094"/>
    <lineage>
        <taxon>Bacteria</taxon>
        <taxon>Pseudomonadati</taxon>
        <taxon>Chlorobiota</taxon>
        <taxon>Chlorobiia</taxon>
        <taxon>Chlorobiales</taxon>
        <taxon>Chlorobiaceae</taxon>
        <taxon>Chlorobium/Pelodictyon group</taxon>
        <taxon>Chlorobium</taxon>
    </lineage>
</organism>
<feature type="domain" description="Nitroreductase" evidence="3">
    <location>
        <begin position="25"/>
        <end position="165"/>
    </location>
</feature>
<name>A0A432AV88_CHLPH</name>
<dbReference type="AlphaFoldDB" id="A0A432AV88"/>
<comment type="similarity">
    <text evidence="1">Belongs to the nitroreductase family.</text>
</comment>
<gene>
    <name evidence="4" type="ORF">EKD02_05095</name>
</gene>
<sequence>MAGKELNPLRESDGMQFRDLVSRSRSCRRFDAEVPVGEEAVGNLVEIACCLPSARNLQPLRYIALTARAECDALFPLLGWAGYLEEWSGPEEGERPTAYLVMLNDTSIAEDSSCDSGIAAGAILLGATAAGYGGCIVGSVQKDALRRQLRIPWQYEVLMVIALGKPAETIVIDRIGEGESIRYYRDRNDIHHVPKREAADLLLRFH</sequence>
<dbReference type="PANTHER" id="PTHR43673:SF10">
    <property type="entry name" value="NADH DEHYDROGENASE_NAD(P)H NITROREDUCTASE XCC3605-RELATED"/>
    <property type="match status" value="1"/>
</dbReference>
<dbReference type="SUPFAM" id="SSF55469">
    <property type="entry name" value="FMN-dependent nitroreductase-like"/>
    <property type="match status" value="1"/>
</dbReference>
<evidence type="ECO:0000256" key="2">
    <source>
        <dbReference type="ARBA" id="ARBA00023002"/>
    </source>
</evidence>
<reference evidence="4 5" key="1">
    <citation type="submission" date="2018-12" db="EMBL/GenBank/DDBJ databases">
        <authorList>
            <person name="Lunina O.N."/>
            <person name="Grouzdev D.S."/>
            <person name="Gorlenko V.M."/>
            <person name="Savvichev A.S."/>
        </authorList>
    </citation>
    <scope>NUCLEOTIDE SEQUENCE [LARGE SCALE GENOMIC DNA]</scope>
    <source>
        <strain evidence="4 5">BrKhr-17</strain>
    </source>
</reference>
<dbReference type="CDD" id="cd02062">
    <property type="entry name" value="Nitro_FMN_reductase"/>
    <property type="match status" value="1"/>
</dbReference>
<dbReference type="Pfam" id="PF00881">
    <property type="entry name" value="Nitroreductase"/>
    <property type="match status" value="1"/>
</dbReference>
<dbReference type="EMBL" id="RXYK01000005">
    <property type="protein sequence ID" value="RTY38487.1"/>
    <property type="molecule type" value="Genomic_DNA"/>
</dbReference>
<evidence type="ECO:0000313" key="4">
    <source>
        <dbReference type="EMBL" id="RTY38487.1"/>
    </source>
</evidence>
<dbReference type="InterPro" id="IPR000415">
    <property type="entry name" value="Nitroreductase-like"/>
</dbReference>
<dbReference type="InterPro" id="IPR023312">
    <property type="entry name" value="Put_nitroreductase_C_bac"/>
</dbReference>
<dbReference type="GO" id="GO:0016491">
    <property type="term" value="F:oxidoreductase activity"/>
    <property type="evidence" value="ECO:0007669"/>
    <property type="project" value="UniProtKB-KW"/>
</dbReference>
<dbReference type="PANTHER" id="PTHR43673">
    <property type="entry name" value="NAD(P)H NITROREDUCTASE YDGI-RELATED"/>
    <property type="match status" value="1"/>
</dbReference>
<evidence type="ECO:0000259" key="3">
    <source>
        <dbReference type="Pfam" id="PF00881"/>
    </source>
</evidence>
<dbReference type="Gene3D" id="3.40.109.10">
    <property type="entry name" value="NADH Oxidase"/>
    <property type="match status" value="1"/>
</dbReference>
<evidence type="ECO:0000313" key="5">
    <source>
        <dbReference type="Proteomes" id="UP000279908"/>
    </source>
</evidence>
<keyword evidence="2" id="KW-0560">Oxidoreductase</keyword>
<protein>
    <submittedName>
        <fullName evidence="4">Nitroreductase family protein</fullName>
    </submittedName>
</protein>
<accession>A0A432AV88</accession>
<dbReference type="Gene3D" id="2.20.180.10">
    <property type="entry name" value="putative fmn-dependent nitroreductase like domains"/>
    <property type="match status" value="1"/>
</dbReference>